<keyword evidence="2" id="KW-1185">Reference proteome</keyword>
<comment type="caution">
    <text evidence="1">The sequence shown here is derived from an EMBL/GenBank/DDBJ whole genome shotgun (WGS) entry which is preliminary data.</text>
</comment>
<protein>
    <submittedName>
        <fullName evidence="1">Conjugal transfer protein</fullName>
    </submittedName>
</protein>
<dbReference type="AlphaFoldDB" id="A0A0P9MES1"/>
<dbReference type="EMBL" id="LJQC01000946">
    <property type="protein sequence ID" value="KPW90338.1"/>
    <property type="molecule type" value="Genomic_DNA"/>
</dbReference>
<proteinExistence type="predicted"/>
<evidence type="ECO:0000313" key="1">
    <source>
        <dbReference type="EMBL" id="KPW90338.1"/>
    </source>
</evidence>
<dbReference type="Proteomes" id="UP000051335">
    <property type="component" value="Unassembled WGS sequence"/>
</dbReference>
<evidence type="ECO:0000313" key="2">
    <source>
        <dbReference type="Proteomes" id="UP000051335"/>
    </source>
</evidence>
<organism evidence="1 2">
    <name type="scientific">Pseudomonas syringae pv. coryli</name>
    <dbReference type="NCBI Taxonomy" id="317659"/>
    <lineage>
        <taxon>Bacteria</taxon>
        <taxon>Pseudomonadati</taxon>
        <taxon>Pseudomonadota</taxon>
        <taxon>Gammaproteobacteria</taxon>
        <taxon>Pseudomonadales</taxon>
        <taxon>Pseudomonadaceae</taxon>
        <taxon>Pseudomonas</taxon>
    </lineage>
</organism>
<reference evidence="1 2" key="1">
    <citation type="submission" date="2015-09" db="EMBL/GenBank/DDBJ databases">
        <title>Genome announcement of multiple Pseudomonas syringae strains.</title>
        <authorList>
            <person name="Thakur S."/>
            <person name="Wang P.W."/>
            <person name="Gong Y."/>
            <person name="Weir B.S."/>
            <person name="Guttman D.S."/>
        </authorList>
    </citation>
    <scope>NUCLEOTIDE SEQUENCE [LARGE SCALE GENOMIC DNA]</scope>
    <source>
        <strain evidence="1 2">ICMP17001</strain>
    </source>
</reference>
<accession>A0A0P9MES1</accession>
<gene>
    <name evidence="1" type="ORF">ALO75_200214</name>
</gene>
<sequence length="118" mass="13015">MPQTRHVQQVLDIAVQALGFIAGTFQQLAAILQWNGFTQGQQAVDAAAHRGQRGTQVVGHRSQQGAAQLLGFAVQTRGFKLLGQLRTGQRLRQWLGERGQQTSMLRGERLAFPRADPK</sequence>
<name>A0A0P9MES1_9PSED</name>